<accession>A0AAD7I3H3</accession>
<keyword evidence="3" id="KW-1185">Reference proteome</keyword>
<dbReference type="EMBL" id="JARJLG010000163">
    <property type="protein sequence ID" value="KAJ7734176.1"/>
    <property type="molecule type" value="Genomic_DNA"/>
</dbReference>
<feature type="region of interest" description="Disordered" evidence="1">
    <location>
        <begin position="231"/>
        <end position="359"/>
    </location>
</feature>
<feature type="compositionally biased region" description="Pro residues" evidence="1">
    <location>
        <begin position="251"/>
        <end position="260"/>
    </location>
</feature>
<feature type="compositionally biased region" description="Low complexity" evidence="1">
    <location>
        <begin position="302"/>
        <end position="321"/>
    </location>
</feature>
<evidence type="ECO:0000256" key="1">
    <source>
        <dbReference type="SAM" id="MobiDB-lite"/>
    </source>
</evidence>
<feature type="compositionally biased region" description="Low complexity" evidence="1">
    <location>
        <begin position="231"/>
        <end position="250"/>
    </location>
</feature>
<evidence type="ECO:0000313" key="2">
    <source>
        <dbReference type="EMBL" id="KAJ7734176.1"/>
    </source>
</evidence>
<name>A0AAD7I3H3_9AGAR</name>
<dbReference type="Proteomes" id="UP001215280">
    <property type="component" value="Unassembled WGS sequence"/>
</dbReference>
<comment type="caution">
    <text evidence="2">The sequence shown here is derived from an EMBL/GenBank/DDBJ whole genome shotgun (WGS) entry which is preliminary data.</text>
</comment>
<evidence type="ECO:0000313" key="3">
    <source>
        <dbReference type="Proteomes" id="UP001215280"/>
    </source>
</evidence>
<proteinExistence type="predicted"/>
<dbReference type="AlphaFoldDB" id="A0AAD7I3H3"/>
<gene>
    <name evidence="2" type="ORF">DFH07DRAFT_989097</name>
</gene>
<reference evidence="2" key="1">
    <citation type="submission" date="2023-03" db="EMBL/GenBank/DDBJ databases">
        <title>Massive genome expansion in bonnet fungi (Mycena s.s.) driven by repeated elements and novel gene families across ecological guilds.</title>
        <authorList>
            <consortium name="Lawrence Berkeley National Laboratory"/>
            <person name="Harder C.B."/>
            <person name="Miyauchi S."/>
            <person name="Viragh M."/>
            <person name="Kuo A."/>
            <person name="Thoen E."/>
            <person name="Andreopoulos B."/>
            <person name="Lu D."/>
            <person name="Skrede I."/>
            <person name="Drula E."/>
            <person name="Henrissat B."/>
            <person name="Morin E."/>
            <person name="Kohler A."/>
            <person name="Barry K."/>
            <person name="LaButti K."/>
            <person name="Morin E."/>
            <person name="Salamov A."/>
            <person name="Lipzen A."/>
            <person name="Mereny Z."/>
            <person name="Hegedus B."/>
            <person name="Baldrian P."/>
            <person name="Stursova M."/>
            <person name="Weitz H."/>
            <person name="Taylor A."/>
            <person name="Grigoriev I.V."/>
            <person name="Nagy L.G."/>
            <person name="Martin F."/>
            <person name="Kauserud H."/>
        </authorList>
    </citation>
    <scope>NUCLEOTIDE SEQUENCE</scope>
    <source>
        <strain evidence="2">CBHHK188m</strain>
    </source>
</reference>
<protein>
    <submittedName>
        <fullName evidence="2">Uncharacterized protein</fullName>
    </submittedName>
</protein>
<organism evidence="2 3">
    <name type="scientific">Mycena maculata</name>
    <dbReference type="NCBI Taxonomy" id="230809"/>
    <lineage>
        <taxon>Eukaryota</taxon>
        <taxon>Fungi</taxon>
        <taxon>Dikarya</taxon>
        <taxon>Basidiomycota</taxon>
        <taxon>Agaricomycotina</taxon>
        <taxon>Agaricomycetes</taxon>
        <taxon>Agaricomycetidae</taxon>
        <taxon>Agaricales</taxon>
        <taxon>Marasmiineae</taxon>
        <taxon>Mycenaceae</taxon>
        <taxon>Mycena</taxon>
    </lineage>
</organism>
<sequence>MPDASLPPDMESNFRSELMAAASVPPPLTPGLTMVPAVETNLPRPFFDVPPYPLHGLPFEALPTYSQHFLAFNGLHDPAAATPEWMECVRQFLTKSLVDGVADLCRQIVTANVLYNANSAAPGAAALVMHVRRELLPQLEAQLSHHLMLADALVWVDVSARADGPDALDAEEARRYRALQTQPAVDLVTDQLVNLYGWLAQMWNAGWRMDSNKVLYRLGAPLQDVPEGAAPLGAVAPAPEPVTTPVDAPVPSQPSPPSRPSTPRRRPDTPIPQSTAPADVHRSPPSVQRPRTRLPTSPPRSTPRTVPLRSLTPTPRTSRTTAQSPPCSPGRAAIKKHRGFDSLPNRSTRPVVGAFAGIR</sequence>